<dbReference type="InterPro" id="IPR032466">
    <property type="entry name" value="Metal_Hydrolase"/>
</dbReference>
<protein>
    <submittedName>
        <fullName evidence="1">TatD family hydrolase</fullName>
    </submittedName>
</protein>
<name>A0ABT6ZHI3_9ACTN</name>
<gene>
    <name evidence="1" type="ORF">QJ043_00085</name>
</gene>
<dbReference type="Gene3D" id="3.20.20.140">
    <property type="entry name" value="Metal-dependent hydrolases"/>
    <property type="match status" value="1"/>
</dbReference>
<dbReference type="PIRSF" id="PIRSF005902">
    <property type="entry name" value="DNase_TatD"/>
    <property type="match status" value="1"/>
</dbReference>
<dbReference type="SUPFAM" id="SSF51556">
    <property type="entry name" value="Metallo-dependent hydrolases"/>
    <property type="match status" value="1"/>
</dbReference>
<accession>A0ABT6ZHI3</accession>
<dbReference type="GO" id="GO:0016787">
    <property type="term" value="F:hydrolase activity"/>
    <property type="evidence" value="ECO:0007669"/>
    <property type="project" value="UniProtKB-KW"/>
</dbReference>
<keyword evidence="1" id="KW-0378">Hydrolase</keyword>
<dbReference type="Pfam" id="PF01026">
    <property type="entry name" value="TatD_DNase"/>
    <property type="match status" value="1"/>
</dbReference>
<sequence length="258" mass="27318">MTPLYDMHLHLDWFADPGAAARAMAGAGTGCLGCTVTPDGYVALAPQVEGVPGVRAALGLHPWHLGRGTQASGTFVPAVAEAQTERFCALAAGTRFIGEVGLDFGRAHQGTREAQLATFRRIVAAVRPGSVVSVHAVRSAGVVMDVVEECGAPSCAWVFHWFSGSSEELARARRAGWRFSVGPFMLRSKRGREYARQIPQGRLLLETDLPEGRGATMDAEAHRSLLAAACETISTLKNVGGPELATVLAENSAALLDR</sequence>
<evidence type="ECO:0000313" key="2">
    <source>
        <dbReference type="Proteomes" id="UP001431693"/>
    </source>
</evidence>
<organism evidence="1 2">
    <name type="scientific">Kribbibacterium absianum</name>
    <dbReference type="NCBI Taxonomy" id="3044210"/>
    <lineage>
        <taxon>Bacteria</taxon>
        <taxon>Bacillati</taxon>
        <taxon>Actinomycetota</taxon>
        <taxon>Coriobacteriia</taxon>
        <taxon>Coriobacteriales</taxon>
        <taxon>Kribbibacteriaceae</taxon>
        <taxon>Kribbibacterium</taxon>
    </lineage>
</organism>
<dbReference type="Proteomes" id="UP001431693">
    <property type="component" value="Unassembled WGS sequence"/>
</dbReference>
<evidence type="ECO:0000313" key="1">
    <source>
        <dbReference type="EMBL" id="MDJ1128489.1"/>
    </source>
</evidence>
<dbReference type="EMBL" id="JASJEX010000001">
    <property type="protein sequence ID" value="MDJ1128489.1"/>
    <property type="molecule type" value="Genomic_DNA"/>
</dbReference>
<dbReference type="InterPro" id="IPR001130">
    <property type="entry name" value="TatD-like"/>
</dbReference>
<dbReference type="PANTHER" id="PTHR46124">
    <property type="entry name" value="D-AMINOACYL-TRNA DEACYLASE"/>
    <property type="match status" value="1"/>
</dbReference>
<proteinExistence type="predicted"/>
<dbReference type="RefSeq" id="WP_283712134.1">
    <property type="nucleotide sequence ID" value="NZ_JASJEW010000001.1"/>
</dbReference>
<comment type="caution">
    <text evidence="1">The sequence shown here is derived from an EMBL/GenBank/DDBJ whole genome shotgun (WGS) entry which is preliminary data.</text>
</comment>
<dbReference type="PANTHER" id="PTHR46124:SF2">
    <property type="entry name" value="D-AMINOACYL-TRNA DEACYLASE"/>
    <property type="match status" value="1"/>
</dbReference>
<reference evidence="1" key="1">
    <citation type="submission" date="2023-05" db="EMBL/GenBank/DDBJ databases">
        <title>[olsenella] sp. nov., isolated from a pig farm feces dump.</title>
        <authorList>
            <person name="Chang Y.-H."/>
        </authorList>
    </citation>
    <scope>NUCLEOTIDE SEQUENCE</scope>
    <source>
        <strain evidence="1">YH-ols2217</strain>
    </source>
</reference>
<keyword evidence="2" id="KW-1185">Reference proteome</keyword>